<comment type="caution">
    <text evidence="1">The sequence shown here is derived from an EMBL/GenBank/DDBJ whole genome shotgun (WGS) entry which is preliminary data.</text>
</comment>
<keyword evidence="2" id="KW-1185">Reference proteome</keyword>
<reference evidence="2" key="1">
    <citation type="journal article" date="2019" name="Int. J. Syst. Evol. Microbiol.">
        <title>The Global Catalogue of Microorganisms (GCM) 10K type strain sequencing project: providing services to taxonomists for standard genome sequencing and annotation.</title>
        <authorList>
            <consortium name="The Broad Institute Genomics Platform"/>
            <consortium name="The Broad Institute Genome Sequencing Center for Infectious Disease"/>
            <person name="Wu L."/>
            <person name="Ma J."/>
        </authorList>
    </citation>
    <scope>NUCLEOTIDE SEQUENCE [LARGE SCALE GENOMIC DNA]</scope>
    <source>
        <strain evidence="2">CGMCC 1.15644</strain>
    </source>
</reference>
<dbReference type="InterPro" id="IPR011990">
    <property type="entry name" value="TPR-like_helical_dom_sf"/>
</dbReference>
<dbReference type="Proteomes" id="UP000622648">
    <property type="component" value="Unassembled WGS sequence"/>
</dbReference>
<evidence type="ECO:0000313" key="2">
    <source>
        <dbReference type="Proteomes" id="UP000622648"/>
    </source>
</evidence>
<dbReference type="InterPro" id="IPR041662">
    <property type="entry name" value="SusD-like_2"/>
</dbReference>
<evidence type="ECO:0000313" key="1">
    <source>
        <dbReference type="EMBL" id="GGE56894.1"/>
    </source>
</evidence>
<proteinExistence type="predicted"/>
<protein>
    <recommendedName>
        <fullName evidence="3">SusD-like starch-binding protein associating with outer membrane</fullName>
    </recommendedName>
</protein>
<dbReference type="EMBL" id="BMJO01000004">
    <property type="protein sequence ID" value="GGE56894.1"/>
    <property type="molecule type" value="Genomic_DNA"/>
</dbReference>
<dbReference type="Gene3D" id="1.25.40.390">
    <property type="match status" value="1"/>
</dbReference>
<gene>
    <name evidence="1" type="ORF">GCM10011413_24100</name>
</gene>
<sequence>MIRKMKKIYTVMVVLAVFLSAGCKKYLDVNTDPATPQTPENRTLTPPLFAQMERGIQFDARYLGGVIQYFGGAVNVGESHGWIPGSDAMGEIWRTNYYGLGANLNLIIDDSQVKQEYNFIGLAQALKAWSWQTTTDYHGDIILKQAYEPNRFVFDYDKQEDVYAEVVRLANESIANFSRTDGTGSVAKMSAADLVYAGDNAKWIKFNYGILARNASNLVNKANYNPAKVIEYVDKALSSNADNFIVPNTGSTSANGNFFGPLRANLASYRQTRMIVGLLDGTYFTGTTGAVIDPRISTMITPSADNVYRGTIPGSSDPGTAALKNQIPNPWGVLASANPGAGFGKYLFKDNVGFPIMTYSEMQFIKAEAAFRKGDLSIAYTAYLNGITSSIDFVSTLGTAITTTQKNTYMASAAVKQSASALTLRDIMLQKYLALYGYGFVETWCDLRKYNYNTGDVKGNNPYAGVFVFPNSFYADNGGKPAQRYRPRYNSEYLWNVAALKVIGADQPDYHTYKMWFSQP</sequence>
<dbReference type="Pfam" id="PF12771">
    <property type="entry name" value="SusD-like_2"/>
    <property type="match status" value="1"/>
</dbReference>
<dbReference type="PROSITE" id="PS51257">
    <property type="entry name" value="PROKAR_LIPOPROTEIN"/>
    <property type="match status" value="1"/>
</dbReference>
<name>A0ABQ1SSL9_9SPHI</name>
<evidence type="ECO:0008006" key="3">
    <source>
        <dbReference type="Google" id="ProtNLM"/>
    </source>
</evidence>
<organism evidence="1 2">
    <name type="scientific">Pedobacter psychrotolerans</name>
    <dbReference type="NCBI Taxonomy" id="1843235"/>
    <lineage>
        <taxon>Bacteria</taxon>
        <taxon>Pseudomonadati</taxon>
        <taxon>Bacteroidota</taxon>
        <taxon>Sphingobacteriia</taxon>
        <taxon>Sphingobacteriales</taxon>
        <taxon>Sphingobacteriaceae</taxon>
        <taxon>Pedobacter</taxon>
    </lineage>
</organism>
<accession>A0ABQ1SSL9</accession>
<dbReference type="SUPFAM" id="SSF48452">
    <property type="entry name" value="TPR-like"/>
    <property type="match status" value="1"/>
</dbReference>